<dbReference type="Proteomes" id="UP000220102">
    <property type="component" value="Unassembled WGS sequence"/>
</dbReference>
<comment type="caution">
    <text evidence="1">The sequence shown here is derived from an EMBL/GenBank/DDBJ whole genome shotgun (WGS) entry which is preliminary data.</text>
</comment>
<gene>
    <name evidence="1" type="ORF">CRI94_02530</name>
</gene>
<dbReference type="EMBL" id="PDEQ01000001">
    <property type="protein sequence ID" value="PEN15179.1"/>
    <property type="molecule type" value="Genomic_DNA"/>
</dbReference>
<evidence type="ECO:0000313" key="2">
    <source>
        <dbReference type="Proteomes" id="UP000220102"/>
    </source>
</evidence>
<keyword evidence="2" id="KW-1185">Reference proteome</keyword>
<protein>
    <submittedName>
        <fullName evidence="1">Uncharacterized protein</fullName>
    </submittedName>
</protein>
<evidence type="ECO:0000313" key="1">
    <source>
        <dbReference type="EMBL" id="PEN15179.1"/>
    </source>
</evidence>
<name>A0A2A8D2L1_9BACT</name>
<organism evidence="1 2">
    <name type="scientific">Longibacter salinarum</name>
    <dbReference type="NCBI Taxonomy" id="1850348"/>
    <lineage>
        <taxon>Bacteria</taxon>
        <taxon>Pseudomonadati</taxon>
        <taxon>Rhodothermota</taxon>
        <taxon>Rhodothermia</taxon>
        <taxon>Rhodothermales</taxon>
        <taxon>Salisaetaceae</taxon>
        <taxon>Longibacter</taxon>
    </lineage>
</organism>
<dbReference type="AlphaFoldDB" id="A0A2A8D2L1"/>
<proteinExistence type="predicted"/>
<dbReference type="RefSeq" id="WP_098074078.1">
    <property type="nucleotide sequence ID" value="NZ_PDEQ01000001.1"/>
</dbReference>
<dbReference type="OrthoDB" id="1490890at2"/>
<sequence>MAGENSDIKQLRYQVMLALYLPILLYSFSTFDLDETTFAVKEVKPVVVGDENIVLGQPYTARAYLTAASKVTLKAPDGRMTVMGDTSLQMPTGSLLAEDEDVKKINYTAVMEYQQVNKETAETEVRGSFTVRRPELVATSVATQSLYRQTLNQIRIDVPGLENQPLKLEANGNMQEGRQLRLSPSGQSVSVRAFLASEEEDDVFLGSKEFAVIDPPRPEIKVLDATGKQLTSGDAFSKARPVLDFEIEPDREYASSYPQDARYQIRRARVSIRKGLAASQEVGTFNLSNGSELRLVRELRDARPKDQILVQLQGVVRINHAGQAIPVQLSEASRSFSFVLS</sequence>
<reference evidence="1 2" key="1">
    <citation type="submission" date="2017-10" db="EMBL/GenBank/DDBJ databases">
        <title>Draft genome of Longibacter Salinarum.</title>
        <authorList>
            <person name="Goh K.M."/>
            <person name="Shamsir M.S."/>
            <person name="Lim S.W."/>
        </authorList>
    </citation>
    <scope>NUCLEOTIDE SEQUENCE [LARGE SCALE GENOMIC DNA]</scope>
    <source>
        <strain evidence="1 2">KCTC 52045</strain>
    </source>
</reference>
<accession>A0A2A8D2L1</accession>